<name>A0A8H4YS37_9HYPO</name>
<comment type="caution">
    <text evidence="1">The sequence shown here is derived from an EMBL/GenBank/DDBJ whole genome shotgun (WGS) entry which is preliminary data.</text>
</comment>
<keyword evidence="2" id="KW-1185">Reference proteome</keyword>
<sequence length="947" mass="105540">MQVGRLDLASRAIDLTTVLLRATSSSGSLLKGAWEIGQWLGRERLNQYELLDCMEKAKGFAFANQSGQQFFDKIIQGLDTLPVRPLFLQHSGSLGRLMAGDPNLSWIVSTVACLFQHHRDDMLVTETVTACIMESHRLRGQEHDVVTRDAFMYDPEHTRVRAVVRKIVSSVWYNVVNVGCDTVPLPDELLAVCSRGHYLDPADFGIVVNTIYARCQSKAILRTTHLLRDVMLWLLLHYDGAIVVNIGGHIVYRADFGNPLRELEVNVASPCPREGDCSASHQASYQILRHVSGKFEDFLTGYISSDFSDSLPQPGIRQQLYEIPRSYPSASPMWNEGVQILIKCTAQSIMQWLLGVPLSPQTDSPGFSAEPLRRAAEGEMTVSLALGNVPSILSLQWGSSPGPHITFKSPAQVKSSLGKFATMEGFSGQHLFALVEYFPILKDMASKVGAECQCSECPAVKRGFLQQSSLKSGCLGRLAVEEALLLIAHGLADGFGVDTASSVSDTTHIVEGTAILLLELIEGRRVLWDTWFAVASCVYLGCPFQRPVEPTHPAFGGTAFAAIQYGDLAAQAPWLDLTRELSTHGCFRIVGSRGRLGVVTRRYDEVQFRSVEENFAIIETENTEDTSHFCSRYKKAVSLIDHSLSLDVDEMSVKTDVILCHIDDKFYRLSYRIQTKNHWRIVDPSDALSAVIRLSSSATCQHNSQPPAIAPLNAKIYTMDEVVGRWPDVVRGSIATTGGGRATKSGIFHLTHVLDTHLKRNIALALTVCPVAVPNYPNIVCTTCMLDHARKLERKPYREGEGGDPADRYVINLILCEVVYNSPSFRTRVHHNSHIARHKFEMGGNDGDESEWKYEGGQNGDERRVRLSQTWCSSCDNKVENGPNLGEDITEDRFEHQARSRKYRFGDTWLDHEMPLPSTCAADSPRLHAFYLTVREFFGKYYDKIEY</sequence>
<accession>A0A8H4YS37</accession>
<organism evidence="1 2">
    <name type="scientific">Fusarium anthophilum</name>
    <dbReference type="NCBI Taxonomy" id="48485"/>
    <lineage>
        <taxon>Eukaryota</taxon>
        <taxon>Fungi</taxon>
        <taxon>Dikarya</taxon>
        <taxon>Ascomycota</taxon>
        <taxon>Pezizomycotina</taxon>
        <taxon>Sordariomycetes</taxon>
        <taxon>Hypocreomycetidae</taxon>
        <taxon>Hypocreales</taxon>
        <taxon>Nectriaceae</taxon>
        <taxon>Fusarium</taxon>
        <taxon>Fusarium fujikuroi species complex</taxon>
    </lineage>
</organism>
<dbReference type="AlphaFoldDB" id="A0A8H4YS37"/>
<protein>
    <submittedName>
        <fullName evidence="1">Uncharacterized protein</fullName>
    </submittedName>
</protein>
<proteinExistence type="predicted"/>
<dbReference type="Proteomes" id="UP000573603">
    <property type="component" value="Unassembled WGS sequence"/>
</dbReference>
<evidence type="ECO:0000313" key="2">
    <source>
        <dbReference type="Proteomes" id="UP000573603"/>
    </source>
</evidence>
<dbReference type="EMBL" id="JABEVY010000434">
    <property type="protein sequence ID" value="KAF5232815.1"/>
    <property type="molecule type" value="Genomic_DNA"/>
</dbReference>
<gene>
    <name evidence="1" type="ORF">FANTH_12794</name>
</gene>
<evidence type="ECO:0000313" key="1">
    <source>
        <dbReference type="EMBL" id="KAF5232815.1"/>
    </source>
</evidence>
<reference evidence="1 2" key="1">
    <citation type="journal article" date="2020" name="BMC Genomics">
        <title>Correction to: Identification and distribution of gene clusters required for synthesis of sphingolipid metabolism inhibitors in diverse species of the filamentous fungus Fusarium.</title>
        <authorList>
            <person name="Kim H.S."/>
            <person name="Lohmar J.M."/>
            <person name="Busman M."/>
            <person name="Brown D.W."/>
            <person name="Naumann T.A."/>
            <person name="Divon H.H."/>
            <person name="Lysoe E."/>
            <person name="Uhlig S."/>
            <person name="Proctor R.H."/>
        </authorList>
    </citation>
    <scope>NUCLEOTIDE SEQUENCE [LARGE SCALE GENOMIC DNA]</scope>
    <source>
        <strain evidence="1 2">NRRL 25214</strain>
    </source>
</reference>